<name>A0A9N7W200_PLEPL</name>
<dbReference type="EMBL" id="CADEAL010004428">
    <property type="protein sequence ID" value="CAB1459372.1"/>
    <property type="molecule type" value="Genomic_DNA"/>
</dbReference>
<feature type="region of interest" description="Disordered" evidence="1">
    <location>
        <begin position="120"/>
        <end position="175"/>
    </location>
</feature>
<proteinExistence type="predicted"/>
<feature type="compositionally biased region" description="Polar residues" evidence="1">
    <location>
        <begin position="162"/>
        <end position="175"/>
    </location>
</feature>
<reference evidence="2" key="1">
    <citation type="submission" date="2020-03" db="EMBL/GenBank/DDBJ databases">
        <authorList>
            <person name="Weist P."/>
        </authorList>
    </citation>
    <scope>NUCLEOTIDE SEQUENCE</scope>
</reference>
<dbReference type="Proteomes" id="UP001153269">
    <property type="component" value="Unassembled WGS sequence"/>
</dbReference>
<feature type="compositionally biased region" description="Basic and acidic residues" evidence="1">
    <location>
        <begin position="1"/>
        <end position="25"/>
    </location>
</feature>
<comment type="caution">
    <text evidence="2">The sequence shown here is derived from an EMBL/GenBank/DDBJ whole genome shotgun (WGS) entry which is preliminary data.</text>
</comment>
<evidence type="ECO:0000313" key="3">
    <source>
        <dbReference type="Proteomes" id="UP001153269"/>
    </source>
</evidence>
<evidence type="ECO:0000256" key="1">
    <source>
        <dbReference type="SAM" id="MobiDB-lite"/>
    </source>
</evidence>
<keyword evidence="3" id="KW-1185">Reference proteome</keyword>
<feature type="region of interest" description="Disordered" evidence="1">
    <location>
        <begin position="1"/>
        <end position="49"/>
    </location>
</feature>
<dbReference type="AlphaFoldDB" id="A0A9N7W200"/>
<protein>
    <submittedName>
        <fullName evidence="2">Uncharacterized protein</fullName>
    </submittedName>
</protein>
<feature type="compositionally biased region" description="Low complexity" evidence="1">
    <location>
        <begin position="123"/>
        <end position="136"/>
    </location>
</feature>
<gene>
    <name evidence="2" type="ORF">PLEPLA_LOCUS47209</name>
</gene>
<organism evidence="2 3">
    <name type="scientific">Pleuronectes platessa</name>
    <name type="common">European plaice</name>
    <dbReference type="NCBI Taxonomy" id="8262"/>
    <lineage>
        <taxon>Eukaryota</taxon>
        <taxon>Metazoa</taxon>
        <taxon>Chordata</taxon>
        <taxon>Craniata</taxon>
        <taxon>Vertebrata</taxon>
        <taxon>Euteleostomi</taxon>
        <taxon>Actinopterygii</taxon>
        <taxon>Neopterygii</taxon>
        <taxon>Teleostei</taxon>
        <taxon>Neoteleostei</taxon>
        <taxon>Acanthomorphata</taxon>
        <taxon>Carangaria</taxon>
        <taxon>Pleuronectiformes</taxon>
        <taxon>Pleuronectoidei</taxon>
        <taxon>Pleuronectidae</taxon>
        <taxon>Pleuronectes</taxon>
    </lineage>
</organism>
<sequence>MDSQQRGERERRREGRESEGKEESKIGGQGGNGGRRRADGSGVGGLTISRPAAEQPHWLAASGLSPGLCAGLGSRTARSILSAVELLSPTHPLSHPALTHHYPLDRSNIPSRALDINRSSERPPALSLSPTTITPLLPAPDLFPPVSEELQPSGDRPGRSSAHPTLSHLNSMRDP</sequence>
<accession>A0A9N7W200</accession>
<evidence type="ECO:0000313" key="2">
    <source>
        <dbReference type="EMBL" id="CAB1459372.1"/>
    </source>
</evidence>